<accession>A0A8S3CD88</accession>
<proteinExistence type="predicted"/>
<dbReference type="EMBL" id="CAJOBJ010176494">
    <property type="protein sequence ID" value="CAF4902295.1"/>
    <property type="molecule type" value="Genomic_DNA"/>
</dbReference>
<evidence type="ECO:0000313" key="3">
    <source>
        <dbReference type="Proteomes" id="UP000681720"/>
    </source>
</evidence>
<protein>
    <recommendedName>
        <fullName evidence="4">Neurotransmitter-gated ion-channel ligand-binding domain-containing protein</fullName>
    </recommendedName>
</protein>
<reference evidence="2" key="1">
    <citation type="submission" date="2021-02" db="EMBL/GenBank/DDBJ databases">
        <authorList>
            <person name="Nowell W R."/>
        </authorList>
    </citation>
    <scope>NUCLEOTIDE SEQUENCE</scope>
</reference>
<dbReference type="Proteomes" id="UP000681720">
    <property type="component" value="Unassembled WGS sequence"/>
</dbReference>
<organism evidence="2 3">
    <name type="scientific">Rotaria magnacalcarata</name>
    <dbReference type="NCBI Taxonomy" id="392030"/>
    <lineage>
        <taxon>Eukaryota</taxon>
        <taxon>Metazoa</taxon>
        <taxon>Spiralia</taxon>
        <taxon>Gnathifera</taxon>
        <taxon>Rotifera</taxon>
        <taxon>Eurotatoria</taxon>
        <taxon>Bdelloidea</taxon>
        <taxon>Philodinida</taxon>
        <taxon>Philodinidae</taxon>
        <taxon>Rotaria</taxon>
    </lineage>
</organism>
<feature type="non-terminal residue" evidence="2">
    <location>
        <position position="80"/>
    </location>
</feature>
<evidence type="ECO:0008006" key="4">
    <source>
        <dbReference type="Google" id="ProtNLM"/>
    </source>
</evidence>
<dbReference type="Proteomes" id="UP000681967">
    <property type="component" value="Unassembled WGS sequence"/>
</dbReference>
<dbReference type="AlphaFoldDB" id="A0A8S3CD88"/>
<evidence type="ECO:0000313" key="2">
    <source>
        <dbReference type="EMBL" id="CAF4902295.1"/>
    </source>
</evidence>
<sequence length="80" mass="9390">TLNEKYQADIYYEARWIEIMNVSLLNLTAQQQGQLLNGNVTVRLNDFNRTIHWTPQLFVENAIGQIGEQDTWFTIKKHVP</sequence>
<evidence type="ECO:0000313" key="1">
    <source>
        <dbReference type="EMBL" id="CAF4775377.1"/>
    </source>
</evidence>
<name>A0A8S3CD88_9BILA</name>
<gene>
    <name evidence="1" type="ORF">BYL167_LOCUS47084</name>
    <name evidence="2" type="ORF">GIL414_LOCUS51897</name>
</gene>
<dbReference type="EMBL" id="CAJOBH010134587">
    <property type="protein sequence ID" value="CAF4775377.1"/>
    <property type="molecule type" value="Genomic_DNA"/>
</dbReference>
<comment type="caution">
    <text evidence="2">The sequence shown here is derived from an EMBL/GenBank/DDBJ whole genome shotgun (WGS) entry which is preliminary data.</text>
</comment>
<feature type="non-terminal residue" evidence="2">
    <location>
        <position position="1"/>
    </location>
</feature>